<dbReference type="Proteomes" id="UP000567179">
    <property type="component" value="Unassembled WGS sequence"/>
</dbReference>
<organism evidence="2 3">
    <name type="scientific">Psilocybe cf. subviscida</name>
    <dbReference type="NCBI Taxonomy" id="2480587"/>
    <lineage>
        <taxon>Eukaryota</taxon>
        <taxon>Fungi</taxon>
        <taxon>Dikarya</taxon>
        <taxon>Basidiomycota</taxon>
        <taxon>Agaricomycotina</taxon>
        <taxon>Agaricomycetes</taxon>
        <taxon>Agaricomycetidae</taxon>
        <taxon>Agaricales</taxon>
        <taxon>Agaricineae</taxon>
        <taxon>Strophariaceae</taxon>
        <taxon>Psilocybe</taxon>
    </lineage>
</organism>
<protein>
    <submittedName>
        <fullName evidence="2">Uncharacterized protein</fullName>
    </submittedName>
</protein>
<feature type="compositionally biased region" description="Polar residues" evidence="1">
    <location>
        <begin position="65"/>
        <end position="75"/>
    </location>
</feature>
<evidence type="ECO:0000256" key="1">
    <source>
        <dbReference type="SAM" id="MobiDB-lite"/>
    </source>
</evidence>
<evidence type="ECO:0000313" key="2">
    <source>
        <dbReference type="EMBL" id="KAF5327870.1"/>
    </source>
</evidence>
<name>A0A8H5BR83_9AGAR</name>
<dbReference type="EMBL" id="JAACJJ010000014">
    <property type="protein sequence ID" value="KAF5327870.1"/>
    <property type="molecule type" value="Genomic_DNA"/>
</dbReference>
<keyword evidence="3" id="KW-1185">Reference proteome</keyword>
<accession>A0A8H5BR83</accession>
<feature type="region of interest" description="Disordered" evidence="1">
    <location>
        <begin position="63"/>
        <end position="82"/>
    </location>
</feature>
<evidence type="ECO:0000313" key="3">
    <source>
        <dbReference type="Proteomes" id="UP000567179"/>
    </source>
</evidence>
<proteinExistence type="predicted"/>
<gene>
    <name evidence="2" type="ORF">D9619_004598</name>
</gene>
<dbReference type="AlphaFoldDB" id="A0A8H5BR83"/>
<comment type="caution">
    <text evidence="2">The sequence shown here is derived from an EMBL/GenBank/DDBJ whole genome shotgun (WGS) entry which is preliminary data.</text>
</comment>
<sequence>MHGCVENIATKKNSKRVIPYGPNCGDTVSPNDRETREIEPRHIDMRDDRIVVSIATTKDREKTVLQESAGDSKSATVYVATG</sequence>
<reference evidence="2 3" key="1">
    <citation type="journal article" date="2020" name="ISME J.">
        <title>Uncovering the hidden diversity of litter-decomposition mechanisms in mushroom-forming fungi.</title>
        <authorList>
            <person name="Floudas D."/>
            <person name="Bentzer J."/>
            <person name="Ahren D."/>
            <person name="Johansson T."/>
            <person name="Persson P."/>
            <person name="Tunlid A."/>
        </authorList>
    </citation>
    <scope>NUCLEOTIDE SEQUENCE [LARGE SCALE GENOMIC DNA]</scope>
    <source>
        <strain evidence="2 3">CBS 101986</strain>
    </source>
</reference>